<dbReference type="PANTHER" id="PTHR14336">
    <property type="entry name" value="TANDEM PH DOMAIN CONTAINING PROTEIN"/>
    <property type="match status" value="1"/>
</dbReference>
<accession>S4RAC0</accession>
<dbReference type="HOGENOM" id="CLU_2114450_0_0_1"/>
<proteinExistence type="predicted"/>
<dbReference type="InterPro" id="IPR051707">
    <property type="entry name" value="PI-Interact_SigTrans_Reg"/>
</dbReference>
<dbReference type="Gene3D" id="2.30.29.30">
    <property type="entry name" value="Pleckstrin-homology domain (PH domain)/Phosphotyrosine-binding domain (PTB)"/>
    <property type="match status" value="1"/>
</dbReference>
<dbReference type="GeneTree" id="ENSGT00940000155157"/>
<evidence type="ECO:0000313" key="2">
    <source>
        <dbReference type="Ensembl" id="ENSPMAP00000002151.1"/>
    </source>
</evidence>
<dbReference type="SUPFAM" id="SSF50729">
    <property type="entry name" value="PH domain-like"/>
    <property type="match status" value="1"/>
</dbReference>
<evidence type="ECO:0000259" key="1">
    <source>
        <dbReference type="PROSITE" id="PS50003"/>
    </source>
</evidence>
<dbReference type="InterPro" id="IPR011993">
    <property type="entry name" value="PH-like_dom_sf"/>
</dbReference>
<organism evidence="2">
    <name type="scientific">Petromyzon marinus</name>
    <name type="common">Sea lamprey</name>
    <dbReference type="NCBI Taxonomy" id="7757"/>
    <lineage>
        <taxon>Eukaryota</taxon>
        <taxon>Metazoa</taxon>
        <taxon>Chordata</taxon>
        <taxon>Craniata</taxon>
        <taxon>Vertebrata</taxon>
        <taxon>Cyclostomata</taxon>
        <taxon>Hyperoartia</taxon>
        <taxon>Petromyzontiformes</taxon>
        <taxon>Petromyzontidae</taxon>
        <taxon>Petromyzon</taxon>
    </lineage>
</organism>
<dbReference type="AlphaFoldDB" id="S4RAC0"/>
<sequence length="115" mass="13346">MPYRDREGNVCGFLDLEETEGSSRFLRRFFQLDVTTNTLRWYMDNPQNLPDGTGPLGNLSLTYISMVSDACKLRPKVENCFVITAIKRKFFLQANDDRDLEEWVSELNNLCKITV</sequence>
<dbReference type="PROSITE" id="PS50003">
    <property type="entry name" value="PH_DOMAIN"/>
    <property type="match status" value="1"/>
</dbReference>
<feature type="domain" description="PH" evidence="1">
    <location>
        <begin position="7"/>
        <end position="112"/>
    </location>
</feature>
<dbReference type="OMA" id="ENCFVIT"/>
<dbReference type="InterPro" id="IPR001849">
    <property type="entry name" value="PH_domain"/>
</dbReference>
<dbReference type="Ensembl" id="ENSPMAT00000002162.1">
    <property type="protein sequence ID" value="ENSPMAP00000002151.1"/>
    <property type="gene ID" value="ENSPMAG00000001961.1"/>
</dbReference>
<dbReference type="PANTHER" id="PTHR14336:SF8">
    <property type="entry name" value="PROTEIN OPY1"/>
    <property type="match status" value="1"/>
</dbReference>
<reference evidence="2" key="1">
    <citation type="submission" date="2025-08" db="UniProtKB">
        <authorList>
            <consortium name="Ensembl"/>
        </authorList>
    </citation>
    <scope>IDENTIFICATION</scope>
</reference>
<dbReference type="SMART" id="SM00233">
    <property type="entry name" value="PH"/>
    <property type="match status" value="1"/>
</dbReference>
<reference evidence="2" key="2">
    <citation type="submission" date="2025-09" db="UniProtKB">
        <authorList>
            <consortium name="Ensembl"/>
        </authorList>
    </citation>
    <scope>IDENTIFICATION</scope>
</reference>
<dbReference type="Pfam" id="PF00169">
    <property type="entry name" value="PH"/>
    <property type="match status" value="1"/>
</dbReference>
<protein>
    <recommendedName>
        <fullName evidence="1">PH domain-containing protein</fullName>
    </recommendedName>
</protein>
<dbReference type="STRING" id="7757.ENSPMAP00000002151"/>
<name>S4RAC0_PETMA</name>